<dbReference type="Gene3D" id="1.10.287.70">
    <property type="match status" value="1"/>
</dbReference>
<evidence type="ECO:0000313" key="4">
    <source>
        <dbReference type="Proteomes" id="UP000018896"/>
    </source>
</evidence>
<keyword evidence="1" id="KW-0812">Transmembrane</keyword>
<keyword evidence="1" id="KW-1133">Transmembrane helix</keyword>
<keyword evidence="1" id="KW-0472">Membrane</keyword>
<feature type="transmembrane region" description="Helical" evidence="1">
    <location>
        <begin position="32"/>
        <end position="54"/>
    </location>
</feature>
<evidence type="ECO:0000256" key="1">
    <source>
        <dbReference type="SAM" id="Phobius"/>
    </source>
</evidence>
<dbReference type="AlphaFoldDB" id="W4QX00"/>
<protein>
    <submittedName>
        <fullName evidence="3">Potassium voltage-gated channel subfamily KQT</fullName>
    </submittedName>
</protein>
<name>W4QX00_HALA3</name>
<comment type="caution">
    <text evidence="3">The sequence shown here is derived from an EMBL/GenBank/DDBJ whole genome shotgun (WGS) entry which is preliminary data.</text>
</comment>
<dbReference type="eggNOG" id="COG1226">
    <property type="taxonomic scope" value="Bacteria"/>
</dbReference>
<dbReference type="Proteomes" id="UP000018896">
    <property type="component" value="Unassembled WGS sequence"/>
</dbReference>
<dbReference type="OrthoDB" id="9785285at2"/>
<proteinExistence type="predicted"/>
<dbReference type="RefSeq" id="WP_052013230.1">
    <property type="nucleotide sequence ID" value="NZ_BAUV01000039.1"/>
</dbReference>
<keyword evidence="4" id="KW-1185">Reference proteome</keyword>
<gene>
    <name evidence="3" type="ORF">JCM9157_3865</name>
</gene>
<organism evidence="3 4">
    <name type="scientific">Halalkalibacter akibai (strain ATCC 43226 / DSM 21942 / CIP 109018 / JCM 9157 / 1139)</name>
    <name type="common">Bacillus akibai</name>
    <dbReference type="NCBI Taxonomy" id="1236973"/>
    <lineage>
        <taxon>Bacteria</taxon>
        <taxon>Bacillati</taxon>
        <taxon>Bacillota</taxon>
        <taxon>Bacilli</taxon>
        <taxon>Bacillales</taxon>
        <taxon>Bacillaceae</taxon>
        <taxon>Halalkalibacter</taxon>
    </lineage>
</organism>
<accession>W4QX00</accession>
<sequence>MESYADALWWSIVTATTVGYGDIPLETNIGRAIALILMIGVIGMFTGSIATYFLTDQRKENGTIEYIKNELSHYEKLSADEFERLIVLMNQ</sequence>
<dbReference type="STRING" id="1236973.JCM9157_3865"/>
<dbReference type="SUPFAM" id="SSF81324">
    <property type="entry name" value="Voltage-gated potassium channels"/>
    <property type="match status" value="1"/>
</dbReference>
<evidence type="ECO:0000259" key="2">
    <source>
        <dbReference type="Pfam" id="PF07885"/>
    </source>
</evidence>
<dbReference type="EMBL" id="BAUV01000039">
    <property type="protein sequence ID" value="GAE36660.1"/>
    <property type="molecule type" value="Genomic_DNA"/>
</dbReference>
<dbReference type="InterPro" id="IPR013099">
    <property type="entry name" value="K_chnl_dom"/>
</dbReference>
<dbReference type="Pfam" id="PF07885">
    <property type="entry name" value="Ion_trans_2"/>
    <property type="match status" value="1"/>
</dbReference>
<evidence type="ECO:0000313" key="3">
    <source>
        <dbReference type="EMBL" id="GAE36660.1"/>
    </source>
</evidence>
<feature type="domain" description="Potassium channel" evidence="2">
    <location>
        <begin position="3"/>
        <end position="51"/>
    </location>
</feature>
<reference evidence="3 4" key="1">
    <citation type="journal article" date="2014" name="Genome Announc.">
        <title>Draft Genome Sequences of Three Alkaliphilic Bacillus Strains, Bacillus wakoensis JCM 9140T, Bacillus akibai JCM 9157T, and Bacillus hemicellulosilyticus JCM 9152T.</title>
        <authorList>
            <person name="Yuki M."/>
            <person name="Oshima K."/>
            <person name="Suda W."/>
            <person name="Oshida Y."/>
            <person name="Kitamura K."/>
            <person name="Iida T."/>
            <person name="Hattori M."/>
            <person name="Ohkuma M."/>
        </authorList>
    </citation>
    <scope>NUCLEOTIDE SEQUENCE [LARGE SCALE GENOMIC DNA]</scope>
    <source>
        <strain evidence="3 4">JCM 9157</strain>
    </source>
</reference>